<reference evidence="7" key="1">
    <citation type="submission" date="2020-12" db="EMBL/GenBank/DDBJ databases">
        <title>Metabolic potential, ecology and presence of endohyphal bacteria is reflected in genomic diversity of Mucoromycotina.</title>
        <authorList>
            <person name="Muszewska A."/>
            <person name="Okrasinska A."/>
            <person name="Steczkiewicz K."/>
            <person name="Drgas O."/>
            <person name="Orlowska M."/>
            <person name="Perlinska-Lenart U."/>
            <person name="Aleksandrzak-Piekarczyk T."/>
            <person name="Szatraj K."/>
            <person name="Zielenkiewicz U."/>
            <person name="Pilsyk S."/>
            <person name="Malc E."/>
            <person name="Mieczkowski P."/>
            <person name="Kruszewska J.S."/>
            <person name="Biernat P."/>
            <person name="Pawlowska J."/>
        </authorList>
    </citation>
    <scope>NUCLEOTIDE SEQUENCE</scope>
    <source>
        <strain evidence="7">WA0000067209</strain>
    </source>
</reference>
<evidence type="ECO:0000313" key="8">
    <source>
        <dbReference type="Proteomes" id="UP000654370"/>
    </source>
</evidence>
<evidence type="ECO:0000256" key="1">
    <source>
        <dbReference type="ARBA" id="ARBA00006442"/>
    </source>
</evidence>
<accession>A0A8H7PZZ1</accession>
<dbReference type="SUPFAM" id="SSF48097">
    <property type="entry name" value="Regulator of G-protein signaling, RGS"/>
    <property type="match status" value="1"/>
</dbReference>
<evidence type="ECO:0000256" key="4">
    <source>
        <dbReference type="ARBA" id="ARBA00023002"/>
    </source>
</evidence>
<dbReference type="Gene3D" id="3.50.50.100">
    <property type="match status" value="1"/>
</dbReference>
<evidence type="ECO:0000313" key="7">
    <source>
        <dbReference type="EMBL" id="KAG2183407.1"/>
    </source>
</evidence>
<gene>
    <name evidence="7" type="ORF">INT43_006413</name>
</gene>
<dbReference type="Pfam" id="PF07992">
    <property type="entry name" value="Pyr_redox_2"/>
    <property type="match status" value="1"/>
</dbReference>
<evidence type="ECO:0000256" key="2">
    <source>
        <dbReference type="ARBA" id="ARBA00022630"/>
    </source>
</evidence>
<dbReference type="PRINTS" id="PR00469">
    <property type="entry name" value="PNDRDTASEII"/>
</dbReference>
<dbReference type="Proteomes" id="UP000654370">
    <property type="component" value="Unassembled WGS sequence"/>
</dbReference>
<feature type="domain" description="RGS" evidence="6">
    <location>
        <begin position="17"/>
        <end position="125"/>
    </location>
</feature>
<feature type="region of interest" description="Disordered" evidence="5">
    <location>
        <begin position="465"/>
        <end position="487"/>
    </location>
</feature>
<name>A0A8H7PZZ1_MORIS</name>
<dbReference type="PANTHER" id="PTHR43735:SF3">
    <property type="entry name" value="FERROPTOSIS SUPPRESSOR PROTEIN 1"/>
    <property type="match status" value="1"/>
</dbReference>
<dbReference type="GO" id="GO:0004174">
    <property type="term" value="F:electron-transferring-flavoprotein dehydrogenase activity"/>
    <property type="evidence" value="ECO:0007669"/>
    <property type="project" value="TreeGrafter"/>
</dbReference>
<dbReference type="InterPro" id="IPR044926">
    <property type="entry name" value="RGS_subdomain_2"/>
</dbReference>
<dbReference type="GO" id="GO:0005737">
    <property type="term" value="C:cytoplasm"/>
    <property type="evidence" value="ECO:0007669"/>
    <property type="project" value="TreeGrafter"/>
</dbReference>
<keyword evidence="2" id="KW-0285">Flavoprotein</keyword>
<dbReference type="PRINTS" id="PR00368">
    <property type="entry name" value="FADPNR"/>
</dbReference>
<dbReference type="AlphaFoldDB" id="A0A8H7PZZ1"/>
<evidence type="ECO:0000256" key="3">
    <source>
        <dbReference type="ARBA" id="ARBA00022827"/>
    </source>
</evidence>
<comment type="similarity">
    <text evidence="1">Belongs to the FAD-dependent oxidoreductase family.</text>
</comment>
<proteinExistence type="inferred from homology"/>
<dbReference type="SUPFAM" id="SSF51905">
    <property type="entry name" value="FAD/NAD(P)-binding domain"/>
    <property type="match status" value="1"/>
</dbReference>
<keyword evidence="3" id="KW-0274">FAD</keyword>
<dbReference type="PROSITE" id="PS50132">
    <property type="entry name" value="RGS"/>
    <property type="match status" value="1"/>
</dbReference>
<protein>
    <recommendedName>
        <fullName evidence="6">RGS domain-containing protein</fullName>
    </recommendedName>
</protein>
<sequence>MQKAIDIPTTNQEAPPALERILTSPERLNGFEKYLKIHSKHKYLIFLEEVRQLHYESDVELLAADIRRIYHTFIVNGAPWFVKLSSQEAIRHHIESMEWKHYETDELVTIFREAELEVVSLLNGKLESFQASMDSTRRYSKPLPSITDGTRKRVVIVGGGFTGCTVASILDQMSYFEVVLIDNKDSFEYTPNIIKNLVRPQNSKSSFRISHNRYVKNGRVIIGHAHAIAHDAKYITVNDSQISYDYLVLATGSTYKSQFKSSDTSTLYRAAQLEIDTEQLKAAKTILIIGGGLVGCELASEISRSYNGTDRPKKKITLIESSPSLVPRSTPDQSQNAFNYLQKLGVEVVLGERLYQFDIFEKEKSIFLGASGTRYDAYDKIYYATGTKPASDILFRETDEFENCIDCNGRICVKPTLQVDHWNYQHVFAGGDVTNVKEEKTGYAATLAGVVIARNICRLEKNKPPISQSEKGTIAPPQKPLHGVQKHGGVGKETLSMFKKTFSFLSPHWAALKRFDEDQFLRLVSGESSMSGIIIGRLPRKLTLTSPVDLHPEAVKTNSTYPARVAPAKDFRESSEKLDSIMPDSQMS</sequence>
<dbReference type="InterPro" id="IPR036188">
    <property type="entry name" value="FAD/NAD-bd_sf"/>
</dbReference>
<dbReference type="OrthoDB" id="202203at2759"/>
<feature type="region of interest" description="Disordered" evidence="5">
    <location>
        <begin position="567"/>
        <end position="588"/>
    </location>
</feature>
<dbReference type="EMBL" id="JAEPQZ010000003">
    <property type="protein sequence ID" value="KAG2183407.1"/>
    <property type="molecule type" value="Genomic_DNA"/>
</dbReference>
<feature type="compositionally biased region" description="Basic and acidic residues" evidence="5">
    <location>
        <begin position="567"/>
        <end position="579"/>
    </location>
</feature>
<dbReference type="Gene3D" id="1.10.167.10">
    <property type="entry name" value="Regulator of G-protein Signalling 4, domain 2"/>
    <property type="match status" value="1"/>
</dbReference>
<organism evidence="7 8">
    <name type="scientific">Mortierella isabellina</name>
    <name type="common">Filamentous fungus</name>
    <name type="synonym">Umbelopsis isabellina</name>
    <dbReference type="NCBI Taxonomy" id="91625"/>
    <lineage>
        <taxon>Eukaryota</taxon>
        <taxon>Fungi</taxon>
        <taxon>Fungi incertae sedis</taxon>
        <taxon>Mucoromycota</taxon>
        <taxon>Mucoromycotina</taxon>
        <taxon>Umbelopsidomycetes</taxon>
        <taxon>Umbelopsidales</taxon>
        <taxon>Umbelopsidaceae</taxon>
        <taxon>Umbelopsis</taxon>
    </lineage>
</organism>
<keyword evidence="8" id="KW-1185">Reference proteome</keyword>
<feature type="non-terminal residue" evidence="7">
    <location>
        <position position="1"/>
    </location>
</feature>
<evidence type="ECO:0000259" key="6">
    <source>
        <dbReference type="PROSITE" id="PS50132"/>
    </source>
</evidence>
<dbReference type="InterPro" id="IPR023753">
    <property type="entry name" value="FAD/NAD-binding_dom"/>
</dbReference>
<evidence type="ECO:0000256" key="5">
    <source>
        <dbReference type="SAM" id="MobiDB-lite"/>
    </source>
</evidence>
<dbReference type="InterPro" id="IPR036305">
    <property type="entry name" value="RGS_sf"/>
</dbReference>
<dbReference type="PANTHER" id="PTHR43735">
    <property type="entry name" value="APOPTOSIS-INDUCING FACTOR 1"/>
    <property type="match status" value="1"/>
</dbReference>
<keyword evidence="4" id="KW-0560">Oxidoreductase</keyword>
<dbReference type="Pfam" id="PF00615">
    <property type="entry name" value="RGS"/>
    <property type="match status" value="1"/>
</dbReference>
<dbReference type="GO" id="GO:0050660">
    <property type="term" value="F:flavin adenine dinucleotide binding"/>
    <property type="evidence" value="ECO:0007669"/>
    <property type="project" value="TreeGrafter"/>
</dbReference>
<comment type="caution">
    <text evidence="7">The sequence shown here is derived from an EMBL/GenBank/DDBJ whole genome shotgun (WGS) entry which is preliminary data.</text>
</comment>
<dbReference type="InterPro" id="IPR016137">
    <property type="entry name" value="RGS"/>
</dbReference>